<dbReference type="Proteomes" id="UP000177062">
    <property type="component" value="Unassembled WGS sequence"/>
</dbReference>
<sequence length="124" mass="13787">MAMPVVQNHAISPEDLQRERRCLNAQVARVGFNPTLLGKALDLAAGWICREIDPLAEGARRAARRYVAQLLSYRAVRKGISSVERKRREALERTRREMIKKGIDDGHITKLSQDIAGQTPGLGG</sequence>
<name>A0A1G1YY78_9BACT</name>
<protein>
    <submittedName>
        <fullName evidence="1">Uncharacterized protein</fullName>
    </submittedName>
</protein>
<comment type="caution">
    <text evidence="1">The sequence shown here is derived from an EMBL/GenBank/DDBJ whole genome shotgun (WGS) entry which is preliminary data.</text>
</comment>
<gene>
    <name evidence="1" type="ORF">A2Y84_01540</name>
</gene>
<proteinExistence type="predicted"/>
<evidence type="ECO:0000313" key="2">
    <source>
        <dbReference type="Proteomes" id="UP000177062"/>
    </source>
</evidence>
<evidence type="ECO:0000313" key="1">
    <source>
        <dbReference type="EMBL" id="OGY56746.1"/>
    </source>
</evidence>
<accession>A0A1G1YY78</accession>
<dbReference type="AlphaFoldDB" id="A0A1G1YY78"/>
<organism evidence="1 2">
    <name type="scientific">Candidatus Colwellbacteria bacterium RBG_13_48_8</name>
    <dbReference type="NCBI Taxonomy" id="1797685"/>
    <lineage>
        <taxon>Bacteria</taxon>
        <taxon>Candidatus Colwelliibacteriota</taxon>
    </lineage>
</organism>
<reference evidence="1 2" key="1">
    <citation type="journal article" date="2016" name="Nat. Commun.">
        <title>Thousands of microbial genomes shed light on interconnected biogeochemical processes in an aquifer system.</title>
        <authorList>
            <person name="Anantharaman K."/>
            <person name="Brown C.T."/>
            <person name="Hug L.A."/>
            <person name="Sharon I."/>
            <person name="Castelle C.J."/>
            <person name="Probst A.J."/>
            <person name="Thomas B.C."/>
            <person name="Singh A."/>
            <person name="Wilkins M.J."/>
            <person name="Karaoz U."/>
            <person name="Brodie E.L."/>
            <person name="Williams K.H."/>
            <person name="Hubbard S.S."/>
            <person name="Banfield J.F."/>
        </authorList>
    </citation>
    <scope>NUCLEOTIDE SEQUENCE [LARGE SCALE GENOMIC DNA]</scope>
</reference>
<dbReference type="EMBL" id="MHIT01000019">
    <property type="protein sequence ID" value="OGY56746.1"/>
    <property type="molecule type" value="Genomic_DNA"/>
</dbReference>